<dbReference type="EMBL" id="CZKA01000062">
    <property type="protein sequence ID" value="CUR59651.1"/>
    <property type="molecule type" value="Genomic_DNA"/>
</dbReference>
<sequence>MALRVAAIPVIWGGRAAYCHSVTGLPRVARLREAVERISATDDRALRVAVLEAISAIVPFDAYAFLLTDPATSVGCSPVADVPDLARLPELIRLKYLTPVNRWTSLPANGCAGLHTTTGGRLEQSLLWREHLAGEGITDVASIVFRDRFGWWGFLDLWRAGGVFLDEELAVLADARATVTTHLRRAQATAFATSHAAYAVRGPGALVLSPALEVRAQTPQTREWLEALLPAQAGRDPVPAGAYNVASQLVATEAGVDSHPAQARVHLGAGLWLTLRADRLAGVDPVSERDIVVTMELSSAGERRDLFSRSHTLTPRESELLGRLAEGADTRSIARLMSISELTVQDHLKSVFTKTGTASRGELLARATGT</sequence>
<keyword evidence="2" id="KW-0238">DNA-binding</keyword>
<dbReference type="AlphaFoldDB" id="A0A2P2CCE6"/>
<dbReference type="PANTHER" id="PTHR44688:SF16">
    <property type="entry name" value="DNA-BINDING TRANSCRIPTIONAL ACTIVATOR DEVR_DOSR"/>
    <property type="match status" value="1"/>
</dbReference>
<dbReference type="PRINTS" id="PR00038">
    <property type="entry name" value="HTHLUXR"/>
</dbReference>
<dbReference type="Pfam" id="PF00196">
    <property type="entry name" value="GerE"/>
    <property type="match status" value="1"/>
</dbReference>
<dbReference type="GO" id="GO:0006355">
    <property type="term" value="P:regulation of DNA-templated transcription"/>
    <property type="evidence" value="ECO:0007669"/>
    <property type="project" value="InterPro"/>
</dbReference>
<dbReference type="PANTHER" id="PTHR44688">
    <property type="entry name" value="DNA-BINDING TRANSCRIPTIONAL ACTIVATOR DEVR_DOSR"/>
    <property type="match status" value="1"/>
</dbReference>
<dbReference type="Gene3D" id="1.10.10.10">
    <property type="entry name" value="Winged helix-like DNA-binding domain superfamily/Winged helix DNA-binding domain"/>
    <property type="match status" value="1"/>
</dbReference>
<proteinExistence type="predicted"/>
<dbReference type="InterPro" id="IPR000792">
    <property type="entry name" value="Tscrpt_reg_LuxR_C"/>
</dbReference>
<dbReference type="SMART" id="SM00421">
    <property type="entry name" value="HTH_LUXR"/>
    <property type="match status" value="1"/>
</dbReference>
<dbReference type="PROSITE" id="PS50043">
    <property type="entry name" value="HTH_LUXR_2"/>
    <property type="match status" value="1"/>
</dbReference>
<reference evidence="5" key="1">
    <citation type="submission" date="2015-08" db="EMBL/GenBank/DDBJ databases">
        <authorList>
            <person name="Babu N.S."/>
            <person name="Beckwith C.J."/>
            <person name="Beseler K.G."/>
            <person name="Brison A."/>
            <person name="Carone J.V."/>
            <person name="Caskin T.P."/>
            <person name="Diamond M."/>
            <person name="Durham M.E."/>
            <person name="Foxe J.M."/>
            <person name="Go M."/>
            <person name="Henderson B.A."/>
            <person name="Jones I.B."/>
            <person name="McGettigan J.A."/>
            <person name="Micheletti S.J."/>
            <person name="Nasrallah M.E."/>
            <person name="Ortiz D."/>
            <person name="Piller C.R."/>
            <person name="Privatt S.R."/>
            <person name="Schneider S.L."/>
            <person name="Sharp S."/>
            <person name="Smith T.C."/>
            <person name="Stanton J.D."/>
            <person name="Ullery H.E."/>
            <person name="Wilson R.J."/>
            <person name="Serrano M.G."/>
            <person name="Buck G."/>
            <person name="Lee V."/>
            <person name="Wang Y."/>
            <person name="Carvalho R."/>
            <person name="Voegtly L."/>
            <person name="Shi R."/>
            <person name="Duckworth R."/>
            <person name="Johnson A."/>
            <person name="Loviza R."/>
            <person name="Walstead R."/>
            <person name="Shah Z."/>
            <person name="Kiflezghi M."/>
            <person name="Wade K."/>
            <person name="Ball S.L."/>
            <person name="Bradley K.W."/>
            <person name="Asai D.J."/>
            <person name="Bowman C.A."/>
            <person name="Russell D.A."/>
            <person name="Pope W.H."/>
            <person name="Jacobs-Sera D."/>
            <person name="Hendrix R.W."/>
            <person name="Hatfull G.F."/>
        </authorList>
    </citation>
    <scope>NUCLEOTIDE SEQUENCE</scope>
</reference>
<dbReference type="InterPro" id="IPR016032">
    <property type="entry name" value="Sig_transdc_resp-reg_C-effctor"/>
</dbReference>
<keyword evidence="3" id="KW-0804">Transcription</keyword>
<evidence type="ECO:0000259" key="4">
    <source>
        <dbReference type="PROSITE" id="PS50043"/>
    </source>
</evidence>
<dbReference type="CDD" id="cd06170">
    <property type="entry name" value="LuxR_C_like"/>
    <property type="match status" value="1"/>
</dbReference>
<keyword evidence="1" id="KW-0805">Transcription regulation</keyword>
<feature type="domain" description="HTH luxR-type" evidence="4">
    <location>
        <begin position="306"/>
        <end position="370"/>
    </location>
</feature>
<evidence type="ECO:0000256" key="1">
    <source>
        <dbReference type="ARBA" id="ARBA00023015"/>
    </source>
</evidence>
<organism evidence="5">
    <name type="scientific">metagenome</name>
    <dbReference type="NCBI Taxonomy" id="256318"/>
    <lineage>
        <taxon>unclassified sequences</taxon>
        <taxon>metagenomes</taxon>
    </lineage>
</organism>
<protein>
    <submittedName>
        <fullName evidence="5">Putative LuxR family transcriptional regulator</fullName>
    </submittedName>
</protein>
<evidence type="ECO:0000256" key="3">
    <source>
        <dbReference type="ARBA" id="ARBA00023163"/>
    </source>
</evidence>
<dbReference type="InterPro" id="IPR036388">
    <property type="entry name" value="WH-like_DNA-bd_sf"/>
</dbReference>
<dbReference type="GO" id="GO:0003677">
    <property type="term" value="F:DNA binding"/>
    <property type="evidence" value="ECO:0007669"/>
    <property type="project" value="UniProtKB-KW"/>
</dbReference>
<gene>
    <name evidence="5" type="ORF">NOCA2650003</name>
</gene>
<accession>A0A2P2CCE6</accession>
<name>A0A2P2CCE6_9ZZZZ</name>
<evidence type="ECO:0000256" key="2">
    <source>
        <dbReference type="ARBA" id="ARBA00023125"/>
    </source>
</evidence>
<evidence type="ECO:0000313" key="5">
    <source>
        <dbReference type="EMBL" id="CUR59651.1"/>
    </source>
</evidence>
<dbReference type="SUPFAM" id="SSF46894">
    <property type="entry name" value="C-terminal effector domain of the bipartite response regulators"/>
    <property type="match status" value="1"/>
</dbReference>
<dbReference type="PROSITE" id="PS00622">
    <property type="entry name" value="HTH_LUXR_1"/>
    <property type="match status" value="1"/>
</dbReference>